<dbReference type="AlphaFoldDB" id="A0A5D0CXJ1"/>
<accession>A0A5D0CXJ1</accession>
<keyword evidence="3 7" id="KW-0812">Transmembrane</keyword>
<name>A0A5D0CXJ1_9BACL</name>
<dbReference type="GO" id="GO:0005886">
    <property type="term" value="C:plasma membrane"/>
    <property type="evidence" value="ECO:0007669"/>
    <property type="project" value="UniProtKB-SubCell"/>
</dbReference>
<feature type="transmembrane region" description="Helical" evidence="7">
    <location>
        <begin position="285"/>
        <end position="312"/>
    </location>
</feature>
<organism evidence="9 10">
    <name type="scientific">Paenibacillus faecis</name>
    <dbReference type="NCBI Taxonomy" id="862114"/>
    <lineage>
        <taxon>Bacteria</taxon>
        <taxon>Bacillati</taxon>
        <taxon>Bacillota</taxon>
        <taxon>Bacilli</taxon>
        <taxon>Bacillales</taxon>
        <taxon>Paenibacillaceae</taxon>
        <taxon>Paenibacillus</taxon>
    </lineage>
</organism>
<evidence type="ECO:0000256" key="2">
    <source>
        <dbReference type="ARBA" id="ARBA00022475"/>
    </source>
</evidence>
<dbReference type="InterPro" id="IPR003838">
    <property type="entry name" value="ABC3_permease_C"/>
</dbReference>
<keyword evidence="2" id="KW-1003">Cell membrane</keyword>
<feature type="transmembrane region" description="Helical" evidence="7">
    <location>
        <begin position="809"/>
        <end position="832"/>
    </location>
</feature>
<dbReference type="OrthoDB" id="9793166at2"/>
<evidence type="ECO:0000256" key="1">
    <source>
        <dbReference type="ARBA" id="ARBA00004651"/>
    </source>
</evidence>
<sequence>MNILAEYTLDYVRRNKKSSVAILIAILIATTLLSALCGFLHTMYKDQIRLTIHKEGNWHAELFADTPGDKLKYVTGHPNVEQIMIKGAWEVAQIEDPRRPYLVMRGLTSSFWSDMPERQHILEGRIPHHPGELALSKQYFEHHPDLKVGDTIRLPVGSRVLNGETLESRSIYKKGERFVPTAERSYTVVGKLDITTSSTTPAYLAYGYLDEASITPEDKLTIYMRFNNPGTAYEDIVAIARSIGYKPDEYGDYMVRMNSSLLAHYFVFPSGHGSQFQIWQFSWPLMFAAMALLVTGLFVVIISNAFAISANARLKQLGMLQSIGASPRQIRRSVILESLILSVVSIPLGLFFGWLLDYGLFAYISSQEKLREIQDIRLAFGLPAALPSVLLALLTVWLSAFIPARKISKMSPIDAIRQGGEIRVKKLRKPWLSGKLFGIEGELAKNTLRARKKSYRTAVISLTLSFCLLSGFLHMFSILEVANTLFREDSLHESEENIGLQILDGNMMDPQMEEQIRSVRGVKSALFVSHVPAAMWVKEDRQSDALAGIGGFSRIADSGRYSLYEENGRYRLQTILVALDDQSFAEYSRRIGADARLFYDKDVPRTIVVNQVQDDLRSNRRETVRIPFLKLHPGERLNLEEKVYSEDKGSYTFTTEVGYLTDEMPPLGERYDNFELVQIMPRSVYLGIVSQMVEDRAMRARYVSIPVVAESADRIEGVTAELKNVCDKWYGSGDYEIRNIIEIKESGDKGRQMMKFIIVCVSGFLALIGIANVFSTVSGNLQQRQKEFAVLRSVGISPRGIGRLLLLEALLFGLIPILFSIPVAVLIIWSFLKINMVKLSEYLPHMPLTALVLFAALIMASITLAYILGGRRLKQRTIVDVLKDETV</sequence>
<comment type="subcellular location">
    <subcellularLocation>
        <location evidence="1">Cell membrane</location>
        <topology evidence="1">Multi-pass membrane protein</topology>
    </subcellularLocation>
</comment>
<reference evidence="9 10" key="1">
    <citation type="submission" date="2019-08" db="EMBL/GenBank/DDBJ databases">
        <title>Genome sequencing of Paenibacillus faecis DSM 23593(T).</title>
        <authorList>
            <person name="Kook J.-K."/>
            <person name="Park S.-N."/>
            <person name="Lim Y.K."/>
        </authorList>
    </citation>
    <scope>NUCLEOTIDE SEQUENCE [LARGE SCALE GENOMIC DNA]</scope>
    <source>
        <strain evidence="9 10">DSM 23593</strain>
    </source>
</reference>
<feature type="transmembrane region" description="Helical" evidence="7">
    <location>
        <begin position="20"/>
        <end position="44"/>
    </location>
</feature>
<dbReference type="GO" id="GO:0022857">
    <property type="term" value="F:transmembrane transporter activity"/>
    <property type="evidence" value="ECO:0007669"/>
    <property type="project" value="TreeGrafter"/>
</dbReference>
<evidence type="ECO:0000256" key="4">
    <source>
        <dbReference type="ARBA" id="ARBA00022989"/>
    </source>
</evidence>
<evidence type="ECO:0000256" key="3">
    <source>
        <dbReference type="ARBA" id="ARBA00022692"/>
    </source>
</evidence>
<dbReference type="RefSeq" id="WP_148450270.1">
    <property type="nucleotide sequence ID" value="NZ_VSDO01000001.1"/>
</dbReference>
<evidence type="ECO:0000259" key="8">
    <source>
        <dbReference type="Pfam" id="PF02687"/>
    </source>
</evidence>
<comment type="caution">
    <text evidence="9">The sequence shown here is derived from an EMBL/GenBank/DDBJ whole genome shotgun (WGS) entry which is preliminary data.</text>
</comment>
<feature type="transmembrane region" description="Helical" evidence="7">
    <location>
        <begin position="458"/>
        <end position="479"/>
    </location>
</feature>
<keyword evidence="5 7" id="KW-0472">Membrane</keyword>
<evidence type="ECO:0000256" key="6">
    <source>
        <dbReference type="ARBA" id="ARBA00038076"/>
    </source>
</evidence>
<feature type="transmembrane region" description="Helical" evidence="7">
    <location>
        <begin position="844"/>
        <end position="868"/>
    </location>
</feature>
<feature type="domain" description="ABC3 transporter permease C-terminal" evidence="8">
    <location>
        <begin position="289"/>
        <end position="412"/>
    </location>
</feature>
<feature type="transmembrane region" description="Helical" evidence="7">
    <location>
        <begin position="333"/>
        <end position="356"/>
    </location>
</feature>
<dbReference type="Proteomes" id="UP000325218">
    <property type="component" value="Unassembled WGS sequence"/>
</dbReference>
<evidence type="ECO:0000256" key="7">
    <source>
        <dbReference type="SAM" id="Phobius"/>
    </source>
</evidence>
<comment type="similarity">
    <text evidence="6">Belongs to the ABC-4 integral membrane protein family.</text>
</comment>
<keyword evidence="10" id="KW-1185">Reference proteome</keyword>
<feature type="transmembrane region" description="Helical" evidence="7">
    <location>
        <begin position="376"/>
        <end position="402"/>
    </location>
</feature>
<keyword evidence="4 7" id="KW-1133">Transmembrane helix</keyword>
<dbReference type="EMBL" id="VSDO01000001">
    <property type="protein sequence ID" value="TYA14676.1"/>
    <property type="molecule type" value="Genomic_DNA"/>
</dbReference>
<evidence type="ECO:0000256" key="5">
    <source>
        <dbReference type="ARBA" id="ARBA00023136"/>
    </source>
</evidence>
<evidence type="ECO:0000313" key="10">
    <source>
        <dbReference type="Proteomes" id="UP000325218"/>
    </source>
</evidence>
<evidence type="ECO:0000313" key="9">
    <source>
        <dbReference type="EMBL" id="TYA14676.1"/>
    </source>
</evidence>
<dbReference type="Pfam" id="PF02687">
    <property type="entry name" value="FtsX"/>
    <property type="match status" value="2"/>
</dbReference>
<dbReference type="PANTHER" id="PTHR30572">
    <property type="entry name" value="MEMBRANE COMPONENT OF TRANSPORTER-RELATED"/>
    <property type="match status" value="1"/>
</dbReference>
<feature type="domain" description="ABC3 transporter permease C-terminal" evidence="8">
    <location>
        <begin position="760"/>
        <end position="871"/>
    </location>
</feature>
<proteinExistence type="inferred from homology"/>
<feature type="transmembrane region" description="Helical" evidence="7">
    <location>
        <begin position="756"/>
        <end position="777"/>
    </location>
</feature>
<dbReference type="PANTHER" id="PTHR30572:SF4">
    <property type="entry name" value="ABC TRANSPORTER PERMEASE YTRF"/>
    <property type="match status" value="1"/>
</dbReference>
<dbReference type="InterPro" id="IPR050250">
    <property type="entry name" value="Macrolide_Exporter_MacB"/>
</dbReference>
<gene>
    <name evidence="9" type="ORF">FRY98_03055</name>
</gene>
<protein>
    <submittedName>
        <fullName evidence="9">FtsX-like permease family protein</fullName>
    </submittedName>
</protein>